<dbReference type="Pfam" id="PF18301">
    <property type="entry name" value="preATP-grasp_3"/>
    <property type="match status" value="1"/>
</dbReference>
<dbReference type="EMBL" id="BKAD01000009">
    <property type="protein sequence ID" value="GEP29912.1"/>
    <property type="molecule type" value="Genomic_DNA"/>
</dbReference>
<evidence type="ECO:0000259" key="2">
    <source>
        <dbReference type="PROSITE" id="PS50975"/>
    </source>
</evidence>
<dbReference type="AlphaFoldDB" id="A0A512L632"/>
<dbReference type="SUPFAM" id="SSF56059">
    <property type="entry name" value="Glutathione synthetase ATP-binding domain-like"/>
    <property type="match status" value="1"/>
</dbReference>
<dbReference type="GO" id="GO:0046872">
    <property type="term" value="F:metal ion binding"/>
    <property type="evidence" value="ECO:0007669"/>
    <property type="project" value="InterPro"/>
</dbReference>
<comment type="caution">
    <text evidence="3">The sequence shown here is derived from an EMBL/GenBank/DDBJ whole genome shotgun (WGS) entry which is preliminary data.</text>
</comment>
<gene>
    <name evidence="3" type="ORF">TPL01_10500</name>
</gene>
<dbReference type="Proteomes" id="UP000321337">
    <property type="component" value="Unassembled WGS sequence"/>
</dbReference>
<evidence type="ECO:0000313" key="3">
    <source>
        <dbReference type="EMBL" id="GEP29912.1"/>
    </source>
</evidence>
<dbReference type="InterPro" id="IPR024710">
    <property type="entry name" value="MfnD"/>
</dbReference>
<name>A0A512L632_9PROT</name>
<keyword evidence="4" id="KW-1185">Reference proteome</keyword>
<dbReference type="Gene3D" id="2.30.36.100">
    <property type="match status" value="1"/>
</dbReference>
<dbReference type="InterPro" id="IPR040803">
    <property type="entry name" value="MfnD_preATP-grasp"/>
</dbReference>
<evidence type="ECO:0000313" key="4">
    <source>
        <dbReference type="Proteomes" id="UP000321337"/>
    </source>
</evidence>
<accession>A0A512L632</accession>
<protein>
    <recommendedName>
        <fullName evidence="2">ATP-grasp domain-containing protein</fullName>
    </recommendedName>
</protein>
<evidence type="ECO:0000256" key="1">
    <source>
        <dbReference type="PROSITE-ProRule" id="PRU00409"/>
    </source>
</evidence>
<keyword evidence="1" id="KW-0067">ATP-binding</keyword>
<dbReference type="InterPro" id="IPR011761">
    <property type="entry name" value="ATP-grasp"/>
</dbReference>
<proteinExistence type="predicted"/>
<dbReference type="RefSeq" id="WP_147071492.1">
    <property type="nucleotide sequence ID" value="NZ_AP021884.1"/>
</dbReference>
<dbReference type="InterPro" id="IPR003806">
    <property type="entry name" value="ATP-grasp_PylC-type"/>
</dbReference>
<sequence length="327" mass="35301">MKIFVYEFVTGGGFAGQPLPSFWMEGELIWQALVNDLISLEGVEVMTLRDDRLALPDWPDLPNLVVTATNAERFASDFRHCLAMADAVWPVAPEEAGILECLNRDILCAGKRLLGCLPTAIGITASKASTARHLAAAGINVVPTYSAPFLMIAEGAVVAKPDDGAGCQETLFFTHLDEAKSWAMQQESKGFIFQPYVGGEALSLSLLCCEGRAQLLTVNRQHIDLQDDQFRFDGVTVNALADENGVYASLAAQVTASLPGLWGYVGIDLIETPSGPCVLEVNPRPTVSYAGLRVALDCNPAERVLLLPEMRPCRGIHAVQLETTHAC</sequence>
<dbReference type="PIRSF" id="PIRSF016766">
    <property type="entry name" value="UCP016766_ATPgrasp"/>
    <property type="match status" value="1"/>
</dbReference>
<dbReference type="OrthoDB" id="271331at2"/>
<reference evidence="3 4" key="1">
    <citation type="submission" date="2019-07" db="EMBL/GenBank/DDBJ databases">
        <title>Whole genome shotgun sequence of Thiobacillus plumbophilus NBRC 107929.</title>
        <authorList>
            <person name="Hosoyama A."/>
            <person name="Uohara A."/>
            <person name="Ohji S."/>
            <person name="Ichikawa N."/>
        </authorList>
    </citation>
    <scope>NUCLEOTIDE SEQUENCE [LARGE SCALE GENOMIC DNA]</scope>
    <source>
        <strain evidence="3 4">NBRC 107929</strain>
    </source>
</reference>
<organism evidence="3 4">
    <name type="scientific">Sulfuriferula plumbiphila</name>
    <dbReference type="NCBI Taxonomy" id="171865"/>
    <lineage>
        <taxon>Bacteria</taxon>
        <taxon>Pseudomonadati</taxon>
        <taxon>Pseudomonadota</taxon>
        <taxon>Betaproteobacteria</taxon>
        <taxon>Nitrosomonadales</taxon>
        <taxon>Sulfuricellaceae</taxon>
        <taxon>Sulfuriferula</taxon>
    </lineage>
</organism>
<feature type="domain" description="ATP-grasp" evidence="2">
    <location>
        <begin position="115"/>
        <end position="309"/>
    </location>
</feature>
<dbReference type="GO" id="GO:0005524">
    <property type="term" value="F:ATP binding"/>
    <property type="evidence" value="ECO:0007669"/>
    <property type="project" value="UniProtKB-UniRule"/>
</dbReference>
<dbReference type="PROSITE" id="PS50975">
    <property type="entry name" value="ATP_GRASP"/>
    <property type="match status" value="1"/>
</dbReference>
<dbReference type="Gene3D" id="3.40.50.11770">
    <property type="match status" value="1"/>
</dbReference>
<dbReference type="Pfam" id="PF02655">
    <property type="entry name" value="ATP-grasp_3"/>
    <property type="match status" value="1"/>
</dbReference>
<dbReference type="Gene3D" id="3.30.470.20">
    <property type="entry name" value="ATP-grasp fold, B domain"/>
    <property type="match status" value="1"/>
</dbReference>
<keyword evidence="1" id="KW-0547">Nucleotide-binding</keyword>